<accession>A0CZ58</accession>
<dbReference type="PANTHER" id="PTHR33706:SF1">
    <property type="entry name" value="TPR REPEAT PROTEIN"/>
    <property type="match status" value="1"/>
</dbReference>
<protein>
    <submittedName>
        <fullName evidence="1">Uncharacterized protein</fullName>
    </submittedName>
</protein>
<dbReference type="GeneID" id="5029255"/>
<dbReference type="Proteomes" id="UP000000600">
    <property type="component" value="Unassembled WGS sequence"/>
</dbReference>
<dbReference type="HOGENOM" id="CLU_1974828_0_0_1"/>
<evidence type="ECO:0000313" key="2">
    <source>
        <dbReference type="Proteomes" id="UP000000600"/>
    </source>
</evidence>
<dbReference type="KEGG" id="ptm:GSPATT00039115001"/>
<dbReference type="AlphaFoldDB" id="A0CZ58"/>
<evidence type="ECO:0000313" key="1">
    <source>
        <dbReference type="EMBL" id="CAK76075.1"/>
    </source>
</evidence>
<name>A0CZ58_PARTE</name>
<dbReference type="EMBL" id="CT868225">
    <property type="protein sequence ID" value="CAK76075.1"/>
    <property type="molecule type" value="Genomic_DNA"/>
</dbReference>
<gene>
    <name evidence="1" type="ORF">GSPATT00039115001</name>
</gene>
<keyword evidence="2" id="KW-1185">Reference proteome</keyword>
<sequence length="127" mass="15160">MENQKQITFKKVCINSSSKWEDTWYTRILYWDKAKGTFMKMKLQILLTKNKELIYQAFSGYFLRMQIYAFKLSDLVEEILFLPQITTNLEQLKFLRWHGLIGQDNQRIGKWTATWDGEIIAYVGGVY</sequence>
<organism evidence="1 2">
    <name type="scientific">Paramecium tetraurelia</name>
    <dbReference type="NCBI Taxonomy" id="5888"/>
    <lineage>
        <taxon>Eukaryota</taxon>
        <taxon>Sar</taxon>
        <taxon>Alveolata</taxon>
        <taxon>Ciliophora</taxon>
        <taxon>Intramacronucleata</taxon>
        <taxon>Oligohymenophorea</taxon>
        <taxon>Peniculida</taxon>
        <taxon>Parameciidae</taxon>
        <taxon>Paramecium</taxon>
    </lineage>
</organism>
<reference evidence="1 2" key="1">
    <citation type="journal article" date="2006" name="Nature">
        <title>Global trends of whole-genome duplications revealed by the ciliate Paramecium tetraurelia.</title>
        <authorList>
            <consortium name="Genoscope"/>
            <person name="Aury J.-M."/>
            <person name="Jaillon O."/>
            <person name="Duret L."/>
            <person name="Noel B."/>
            <person name="Jubin C."/>
            <person name="Porcel B.M."/>
            <person name="Segurens B."/>
            <person name="Daubin V."/>
            <person name="Anthouard V."/>
            <person name="Aiach N."/>
            <person name="Arnaiz O."/>
            <person name="Billaut A."/>
            <person name="Beisson J."/>
            <person name="Blanc I."/>
            <person name="Bouhouche K."/>
            <person name="Camara F."/>
            <person name="Duharcourt S."/>
            <person name="Guigo R."/>
            <person name="Gogendeau D."/>
            <person name="Katinka M."/>
            <person name="Keller A.-M."/>
            <person name="Kissmehl R."/>
            <person name="Klotz C."/>
            <person name="Koll F."/>
            <person name="Le Moue A."/>
            <person name="Lepere C."/>
            <person name="Malinsky S."/>
            <person name="Nowacki M."/>
            <person name="Nowak J.K."/>
            <person name="Plattner H."/>
            <person name="Poulain J."/>
            <person name="Ruiz F."/>
            <person name="Serrano V."/>
            <person name="Zagulski M."/>
            <person name="Dessen P."/>
            <person name="Betermier M."/>
            <person name="Weissenbach J."/>
            <person name="Scarpelli C."/>
            <person name="Schachter V."/>
            <person name="Sperling L."/>
            <person name="Meyer E."/>
            <person name="Cohen J."/>
            <person name="Wincker P."/>
        </authorList>
    </citation>
    <scope>NUCLEOTIDE SEQUENCE [LARGE SCALE GENOMIC DNA]</scope>
    <source>
        <strain evidence="1 2">Stock d4-2</strain>
    </source>
</reference>
<dbReference type="RefSeq" id="XP_001443472.1">
    <property type="nucleotide sequence ID" value="XM_001443435.1"/>
</dbReference>
<dbReference type="PANTHER" id="PTHR33706">
    <property type="entry name" value="MORN VARIANT REPEAT PROTEIN"/>
    <property type="match status" value="1"/>
</dbReference>
<dbReference type="InParanoid" id="A0CZ58"/>
<proteinExistence type="predicted"/>